<dbReference type="RefSeq" id="YP_010013597.1">
    <property type="nucleotide sequence ID" value="NC_053512.1"/>
</dbReference>
<dbReference type="GeneID" id="63210211"/>
<gene>
    <name evidence="1" type="primary">108</name>
    <name evidence="1" type="ORF">SEA_KUMAO_108</name>
</gene>
<keyword evidence="2" id="KW-1185">Reference proteome</keyword>
<dbReference type="EMBL" id="MG009575">
    <property type="protein sequence ID" value="ATN94070.1"/>
    <property type="molecule type" value="Genomic_DNA"/>
</dbReference>
<dbReference type="Proteomes" id="UP000229090">
    <property type="component" value="Segment"/>
</dbReference>
<name>A0A2D1GPY8_9CAUD</name>
<proteinExistence type="predicted"/>
<evidence type="ECO:0000313" key="1">
    <source>
        <dbReference type="EMBL" id="ATN94070.1"/>
    </source>
</evidence>
<dbReference type="KEGG" id="vg:63210211"/>
<accession>A0A2D1GPY8</accession>
<organism evidence="1 2">
    <name type="scientific">Mycobacterium phage Kumao</name>
    <dbReference type="NCBI Taxonomy" id="2041344"/>
    <lineage>
        <taxon>Viruses</taxon>
        <taxon>Duplodnaviria</taxon>
        <taxon>Heunggongvirae</taxon>
        <taxon>Uroviricota</taxon>
        <taxon>Caudoviricetes</taxon>
        <taxon>Vilmaviridae</taxon>
        <taxon>Kumaovirus</taxon>
        <taxon>Kumaovirus kumao</taxon>
    </lineage>
</organism>
<protein>
    <submittedName>
        <fullName evidence="1">Uncharacterized protein</fullName>
    </submittedName>
</protein>
<reference evidence="2" key="1">
    <citation type="submission" date="2017-09" db="EMBL/GenBank/DDBJ databases">
        <authorList>
            <person name="Ehlers B."/>
            <person name="Leendertz F.H."/>
        </authorList>
    </citation>
    <scope>NUCLEOTIDE SEQUENCE [LARGE SCALE GENOMIC DNA]</scope>
</reference>
<sequence>MGTHYYKPTDHTAEEWRAMAKQSYQREQESWERSDTDGFLSQWAHVTMAQLYNHLAELAETGGRTTLRWLFDADGNPVDDWSWVDTRYGATVRVGKGDGVRWFNPSEARKGAQRAARDRAKGFTWGLVETDVVVRLGGGLHPSPINERKLGSPLTVITPEDYEDYPS</sequence>
<evidence type="ECO:0000313" key="2">
    <source>
        <dbReference type="Proteomes" id="UP000229090"/>
    </source>
</evidence>